<sequence length="93" mass="10638">MVAPQRSDRLNEVVRHEAFGDDFRDLPHAAVIQSEEVAEVFLSQLVGFRHLAWLGKTMLRAYLRRPPVPVTPPDLVGCAYDVSGICDRRDWFM</sequence>
<dbReference type="STRING" id="1217721.HY57_12885"/>
<keyword evidence="2" id="KW-1185">Reference proteome</keyword>
<dbReference type="AlphaFoldDB" id="A0A075K7K2"/>
<dbReference type="Proteomes" id="UP000027987">
    <property type="component" value="Chromosome"/>
</dbReference>
<accession>A0A075K7K2</accession>
<evidence type="ECO:0000313" key="2">
    <source>
        <dbReference type="Proteomes" id="UP000027987"/>
    </source>
</evidence>
<evidence type="ECO:0000313" key="1">
    <source>
        <dbReference type="EMBL" id="AIF48093.1"/>
    </source>
</evidence>
<dbReference type="EMBL" id="CP008884">
    <property type="protein sequence ID" value="AIF48093.1"/>
    <property type="molecule type" value="Genomic_DNA"/>
</dbReference>
<dbReference type="KEGG" id="dja:HY57_12885"/>
<name>A0A075K7K2_9GAMM</name>
<organism evidence="1 2">
    <name type="scientific">Dyella japonica A8</name>
    <dbReference type="NCBI Taxonomy" id="1217721"/>
    <lineage>
        <taxon>Bacteria</taxon>
        <taxon>Pseudomonadati</taxon>
        <taxon>Pseudomonadota</taxon>
        <taxon>Gammaproteobacteria</taxon>
        <taxon>Lysobacterales</taxon>
        <taxon>Rhodanobacteraceae</taxon>
        <taxon>Dyella</taxon>
    </lineage>
</organism>
<dbReference type="HOGENOM" id="CLU_2395039_0_0_6"/>
<reference evidence="1 2" key="1">
    <citation type="submission" date="2014-07" db="EMBL/GenBank/DDBJ databases">
        <title>Complete Genome Sequence of Dyella japonica Strain A8 Isolated from Malaysian Tropical Soil.</title>
        <authorList>
            <person name="Hui R.K.H."/>
            <person name="Chen J.-W."/>
            <person name="Chan K.-G."/>
            <person name="Leung F.C.C."/>
        </authorList>
    </citation>
    <scope>NUCLEOTIDE SEQUENCE [LARGE SCALE GENOMIC DNA]</scope>
    <source>
        <strain evidence="1 2">A8</strain>
    </source>
</reference>
<protein>
    <submittedName>
        <fullName evidence="1">Uncharacterized protein</fullName>
    </submittedName>
</protein>
<proteinExistence type="predicted"/>
<gene>
    <name evidence="1" type="ORF">HY57_12885</name>
</gene>
<dbReference type="PATRIC" id="fig|1217721.7.peg.2653"/>